<gene>
    <name evidence="1" type="ORF">EYF80_004524</name>
</gene>
<evidence type="ECO:0000313" key="1">
    <source>
        <dbReference type="EMBL" id="TNN85174.1"/>
    </source>
</evidence>
<keyword evidence="2" id="KW-1185">Reference proteome</keyword>
<evidence type="ECO:0000313" key="2">
    <source>
        <dbReference type="Proteomes" id="UP000314294"/>
    </source>
</evidence>
<dbReference type="Proteomes" id="UP000314294">
    <property type="component" value="Unassembled WGS sequence"/>
</dbReference>
<name>A0A4Z2J5M7_9TELE</name>
<proteinExistence type="predicted"/>
<reference evidence="1 2" key="1">
    <citation type="submission" date="2019-03" db="EMBL/GenBank/DDBJ databases">
        <title>First draft genome of Liparis tanakae, snailfish: a comprehensive survey of snailfish specific genes.</title>
        <authorList>
            <person name="Kim W."/>
            <person name="Song I."/>
            <person name="Jeong J.-H."/>
            <person name="Kim D."/>
            <person name="Kim S."/>
            <person name="Ryu S."/>
            <person name="Song J.Y."/>
            <person name="Lee S.K."/>
        </authorList>
    </citation>
    <scope>NUCLEOTIDE SEQUENCE [LARGE SCALE GENOMIC DNA]</scope>
    <source>
        <tissue evidence="1">Muscle</tissue>
    </source>
</reference>
<comment type="caution">
    <text evidence="1">The sequence shown here is derived from an EMBL/GenBank/DDBJ whole genome shotgun (WGS) entry which is preliminary data.</text>
</comment>
<protein>
    <submittedName>
        <fullName evidence="1">Uncharacterized protein</fullName>
    </submittedName>
</protein>
<sequence length="215" mass="23244">MELHPALSKVKHCPKTCSRRGFWLPAACLGSAAPCPLALRVVLTNRGFTPTPSQAEARTKSCKDQFGRCNKFRSPQEVAVIWRRLSGPQYSLFAPVHVLRCTGAGGTVTEEAQTTTIAIISLGRCLDVILLWHTSSTKKIAPSFSPGSDVSLSFKRTSVRPAIPNRLNSISGAKMDHWLQVTSLGVASLARSTLRGPDMQQDGAGPTLQKSCEML</sequence>
<accession>A0A4Z2J5M7</accession>
<dbReference type="EMBL" id="SRLO01000022">
    <property type="protein sequence ID" value="TNN85174.1"/>
    <property type="molecule type" value="Genomic_DNA"/>
</dbReference>
<organism evidence="1 2">
    <name type="scientific">Liparis tanakae</name>
    <name type="common">Tanaka's snailfish</name>
    <dbReference type="NCBI Taxonomy" id="230148"/>
    <lineage>
        <taxon>Eukaryota</taxon>
        <taxon>Metazoa</taxon>
        <taxon>Chordata</taxon>
        <taxon>Craniata</taxon>
        <taxon>Vertebrata</taxon>
        <taxon>Euteleostomi</taxon>
        <taxon>Actinopterygii</taxon>
        <taxon>Neopterygii</taxon>
        <taxon>Teleostei</taxon>
        <taxon>Neoteleostei</taxon>
        <taxon>Acanthomorphata</taxon>
        <taxon>Eupercaria</taxon>
        <taxon>Perciformes</taxon>
        <taxon>Cottioidei</taxon>
        <taxon>Cottales</taxon>
        <taxon>Liparidae</taxon>
        <taxon>Liparis</taxon>
    </lineage>
</organism>
<dbReference type="AlphaFoldDB" id="A0A4Z2J5M7"/>